<dbReference type="AlphaFoldDB" id="A0A1H3IN76"/>
<evidence type="ECO:0000313" key="2">
    <source>
        <dbReference type="Proteomes" id="UP000182902"/>
    </source>
</evidence>
<dbReference type="Proteomes" id="UP000182902">
    <property type="component" value="Unassembled WGS sequence"/>
</dbReference>
<accession>A0A1H3IN76</accession>
<evidence type="ECO:0000313" key="1">
    <source>
        <dbReference type="EMBL" id="SDY28739.1"/>
    </source>
</evidence>
<sequence>MNISKIYTEAKAAIEFSSGTYFLFQIAPQIEDFCVDECFRLAQQDTRKPSDRPDLKQLPKWQQLCAAACMTEFHACLSRIAQERLERLKTA</sequence>
<dbReference type="RefSeq" id="WP_069788625.1">
    <property type="nucleotide sequence ID" value="NZ_FNOX01000003.1"/>
</dbReference>
<name>A0A1H3IN76_9PSED</name>
<dbReference type="EMBL" id="FNOX01000003">
    <property type="protein sequence ID" value="SDY28739.1"/>
    <property type="molecule type" value="Genomic_DNA"/>
</dbReference>
<reference evidence="1 2" key="1">
    <citation type="submission" date="2016-10" db="EMBL/GenBank/DDBJ databases">
        <authorList>
            <person name="de Groot N.N."/>
        </authorList>
    </citation>
    <scope>NUCLEOTIDE SEQUENCE [LARGE SCALE GENOMIC DNA]</scope>
    <source>
        <strain evidence="1 2">ICMP 14252</strain>
    </source>
</reference>
<protein>
    <submittedName>
        <fullName evidence="1">Uncharacterized protein</fullName>
    </submittedName>
</protein>
<gene>
    <name evidence="1" type="ORF">SAMN05216247_103301</name>
</gene>
<organism evidence="1 2">
    <name type="scientific">Pseudomonas salomonii</name>
    <dbReference type="NCBI Taxonomy" id="191391"/>
    <lineage>
        <taxon>Bacteria</taxon>
        <taxon>Pseudomonadati</taxon>
        <taxon>Pseudomonadota</taxon>
        <taxon>Gammaproteobacteria</taxon>
        <taxon>Pseudomonadales</taxon>
        <taxon>Pseudomonadaceae</taxon>
        <taxon>Pseudomonas</taxon>
    </lineage>
</organism>
<proteinExistence type="predicted"/>